<dbReference type="EMBL" id="QYRT01000095">
    <property type="protein sequence ID" value="TIH26073.1"/>
    <property type="molecule type" value="Genomic_DNA"/>
</dbReference>
<reference evidence="1 2" key="1">
    <citation type="journal article" date="2019" name="Microorganisms">
        <title>Systematic Affiliation and Genome Analysis of Subtercola vilae DB165(T) with Particular Emphasis on Cold Adaptation of an Isolate from a High-Altitude Cold Volcano Lake.</title>
        <authorList>
            <person name="Villalobos A.S."/>
            <person name="Wiese J."/>
            <person name="Imhoff J.F."/>
            <person name="Dorador C."/>
            <person name="Keller A."/>
            <person name="Hentschel U."/>
        </authorList>
    </citation>
    <scope>NUCLEOTIDE SEQUENCE [LARGE SCALE GENOMIC DNA]</scope>
    <source>
        <strain evidence="1 2">DB165</strain>
    </source>
</reference>
<dbReference type="RefSeq" id="WP_136643863.1">
    <property type="nucleotide sequence ID" value="NZ_QYRT01000095.1"/>
</dbReference>
<gene>
    <name evidence="1" type="ORF">D4765_19025</name>
</gene>
<organism evidence="1 2">
    <name type="scientific">Subtercola vilae</name>
    <dbReference type="NCBI Taxonomy" id="2056433"/>
    <lineage>
        <taxon>Bacteria</taxon>
        <taxon>Bacillati</taxon>
        <taxon>Actinomycetota</taxon>
        <taxon>Actinomycetes</taxon>
        <taxon>Micrococcales</taxon>
        <taxon>Microbacteriaceae</taxon>
        <taxon>Subtercola</taxon>
    </lineage>
</organism>
<evidence type="ECO:0000313" key="1">
    <source>
        <dbReference type="EMBL" id="TIH26073.1"/>
    </source>
</evidence>
<dbReference type="OrthoDB" id="5149502at2"/>
<protein>
    <submittedName>
        <fullName evidence="1">Uncharacterized protein</fullName>
    </submittedName>
</protein>
<evidence type="ECO:0000313" key="2">
    <source>
        <dbReference type="Proteomes" id="UP000306192"/>
    </source>
</evidence>
<sequence length="114" mass="12806">MSEVLNPVDIEQQIRTLANRLSNGVTVVTRSLGEYKTALRDYEVEEAKAYMRHQGPAHEKKYAAVIATESFRKAADDAEVVWRHADRTARGVESELSAFQSLYKGLVAMYGSTR</sequence>
<dbReference type="AlphaFoldDB" id="A0A4T2B5D1"/>
<name>A0A4T2B5D1_9MICO</name>
<dbReference type="Proteomes" id="UP000306192">
    <property type="component" value="Unassembled WGS sequence"/>
</dbReference>
<proteinExistence type="predicted"/>
<keyword evidence="2" id="KW-1185">Reference proteome</keyword>
<accession>A0A4T2B5D1</accession>
<comment type="caution">
    <text evidence="1">The sequence shown here is derived from an EMBL/GenBank/DDBJ whole genome shotgun (WGS) entry which is preliminary data.</text>
</comment>